<dbReference type="InterPro" id="IPR017850">
    <property type="entry name" value="Alkaline_phosphatase_core_sf"/>
</dbReference>
<sequence length="540" mass="62112">MKNLTLTTDLLILALFLFSACGNQTALAPAKGEDTARPNIIFIMSDDHTTQAVGAYGSRLASLNPTPNIDALAADGALFSHVFCTNSICTPSRGNIMTGQYSQTNGILTLDDTLPPARQYLPMEMSKLGYQTAMIGKWHLKAEPAAYDYYHVLESQGKYFNPEFRASDAGTWPDNFVKYEGHSTDIVTDVTLDWLKTKRKKDQPFFLMHHYKAPHDDFEFAPRYADYLENTHIPEPANLYDQNQPDFGSEATRGVNDDLRNRIGTSVSDRHPYRSYTEQYGITKTPRDSATSAAYQEYLKRYLRCVKGVDDNLGRLFDYLKAEGLWENTVIIYTGDQGFMLGEHDYMDKRWMYDESMRMPFIMHYPAGIKAGTKSELLINNTDFGPTMLSLAGGETPDYMQGRSFAEYLDGSEPDDWRKSTYYRYWMHLTHHDVPANFGLRTKDFKLIFYYAQPYKEKLIGTGSMWWKEDSYPITATPVAWEFYDLKKDPSENVNRYDDPAYADVIASLKDDLREMREELKETDENYPRFQQVIEANWDK</sequence>
<dbReference type="Pfam" id="PF16347">
    <property type="entry name" value="SGSH_C"/>
    <property type="match status" value="1"/>
</dbReference>
<dbReference type="PANTHER" id="PTHR43108:SF6">
    <property type="entry name" value="N-SULPHOGLUCOSAMINE SULPHOHYDROLASE"/>
    <property type="match status" value="1"/>
</dbReference>
<dbReference type="PROSITE" id="PS51257">
    <property type="entry name" value="PROKAR_LIPOPROTEIN"/>
    <property type="match status" value="1"/>
</dbReference>
<dbReference type="InterPro" id="IPR024607">
    <property type="entry name" value="Sulfatase_CS"/>
</dbReference>
<keyword evidence="2 6" id="KW-0732">Signal</keyword>
<evidence type="ECO:0000256" key="6">
    <source>
        <dbReference type="SAM" id="SignalP"/>
    </source>
</evidence>
<accession>A0A5C7FB68</accession>
<dbReference type="AlphaFoldDB" id="A0A5C7FB68"/>
<evidence type="ECO:0000256" key="5">
    <source>
        <dbReference type="SAM" id="Coils"/>
    </source>
</evidence>
<evidence type="ECO:0000259" key="8">
    <source>
        <dbReference type="Pfam" id="PF16347"/>
    </source>
</evidence>
<evidence type="ECO:0000256" key="3">
    <source>
        <dbReference type="ARBA" id="ARBA00022801"/>
    </source>
</evidence>
<dbReference type="RefSeq" id="WP_147931940.1">
    <property type="nucleotide sequence ID" value="NZ_VOXD01000029.1"/>
</dbReference>
<comment type="similarity">
    <text evidence="1">Belongs to the sulfatase family.</text>
</comment>
<dbReference type="Pfam" id="PF00884">
    <property type="entry name" value="Sulfatase"/>
    <property type="match status" value="1"/>
</dbReference>
<dbReference type="InterPro" id="IPR000917">
    <property type="entry name" value="Sulfatase_N"/>
</dbReference>
<dbReference type="InterPro" id="IPR032506">
    <property type="entry name" value="SGSH_C"/>
</dbReference>
<dbReference type="Proteomes" id="UP000321907">
    <property type="component" value="Unassembled WGS sequence"/>
</dbReference>
<feature type="domain" description="N-sulphoglucosamine sulphohydrolase C-terminal" evidence="8">
    <location>
        <begin position="479"/>
        <end position="518"/>
    </location>
</feature>
<gene>
    <name evidence="9" type="ORF">FUA23_16875</name>
</gene>
<dbReference type="Gene3D" id="3.40.720.10">
    <property type="entry name" value="Alkaline Phosphatase, subunit A"/>
    <property type="match status" value="1"/>
</dbReference>
<evidence type="ECO:0000313" key="9">
    <source>
        <dbReference type="EMBL" id="TXF87928.1"/>
    </source>
</evidence>
<feature type="signal peptide" evidence="6">
    <location>
        <begin position="1"/>
        <end position="28"/>
    </location>
</feature>
<feature type="chain" id="PRO_5022811764" evidence="6">
    <location>
        <begin position="29"/>
        <end position="540"/>
    </location>
</feature>
<dbReference type="CDD" id="cd16031">
    <property type="entry name" value="G6S_like"/>
    <property type="match status" value="1"/>
</dbReference>
<reference evidence="9 10" key="1">
    <citation type="submission" date="2019-08" db="EMBL/GenBank/DDBJ databases">
        <title>Lewinella sp. strain SSH13 Genome sequencing and assembly.</title>
        <authorList>
            <person name="Kim I."/>
        </authorList>
    </citation>
    <scope>NUCLEOTIDE SEQUENCE [LARGE SCALE GENOMIC DNA]</scope>
    <source>
        <strain evidence="9 10">SSH13</strain>
    </source>
</reference>
<feature type="domain" description="Sulfatase N-terminal" evidence="7">
    <location>
        <begin position="38"/>
        <end position="393"/>
    </location>
</feature>
<dbReference type="GO" id="GO:0016787">
    <property type="term" value="F:hydrolase activity"/>
    <property type="evidence" value="ECO:0007669"/>
    <property type="project" value="UniProtKB-KW"/>
</dbReference>
<dbReference type="OrthoDB" id="9815108at2"/>
<dbReference type="EMBL" id="VOXD01000029">
    <property type="protein sequence ID" value="TXF87928.1"/>
    <property type="molecule type" value="Genomic_DNA"/>
</dbReference>
<dbReference type="PROSITE" id="PS00523">
    <property type="entry name" value="SULFATASE_1"/>
    <property type="match status" value="1"/>
</dbReference>
<organism evidence="9 10">
    <name type="scientific">Neolewinella aurantiaca</name>
    <dbReference type="NCBI Taxonomy" id="2602767"/>
    <lineage>
        <taxon>Bacteria</taxon>
        <taxon>Pseudomonadati</taxon>
        <taxon>Bacteroidota</taxon>
        <taxon>Saprospiria</taxon>
        <taxon>Saprospirales</taxon>
        <taxon>Lewinellaceae</taxon>
        <taxon>Neolewinella</taxon>
    </lineage>
</organism>
<dbReference type="PANTHER" id="PTHR43108">
    <property type="entry name" value="N-ACETYLGLUCOSAMINE-6-SULFATASE FAMILY MEMBER"/>
    <property type="match status" value="1"/>
</dbReference>
<keyword evidence="5" id="KW-0175">Coiled coil</keyword>
<keyword evidence="4" id="KW-0325">Glycoprotein</keyword>
<evidence type="ECO:0000259" key="7">
    <source>
        <dbReference type="Pfam" id="PF00884"/>
    </source>
</evidence>
<feature type="coiled-coil region" evidence="5">
    <location>
        <begin position="506"/>
        <end position="533"/>
    </location>
</feature>
<evidence type="ECO:0000313" key="10">
    <source>
        <dbReference type="Proteomes" id="UP000321907"/>
    </source>
</evidence>
<protein>
    <submittedName>
        <fullName evidence="9">Sulfatase</fullName>
    </submittedName>
</protein>
<evidence type="ECO:0000256" key="1">
    <source>
        <dbReference type="ARBA" id="ARBA00008779"/>
    </source>
</evidence>
<evidence type="ECO:0000256" key="2">
    <source>
        <dbReference type="ARBA" id="ARBA00022729"/>
    </source>
</evidence>
<proteinExistence type="inferred from homology"/>
<dbReference type="PROSITE" id="PS00149">
    <property type="entry name" value="SULFATASE_2"/>
    <property type="match status" value="1"/>
</dbReference>
<name>A0A5C7FB68_9BACT</name>
<evidence type="ECO:0000256" key="4">
    <source>
        <dbReference type="ARBA" id="ARBA00023180"/>
    </source>
</evidence>
<keyword evidence="3" id="KW-0378">Hydrolase</keyword>
<dbReference type="SUPFAM" id="SSF53649">
    <property type="entry name" value="Alkaline phosphatase-like"/>
    <property type="match status" value="1"/>
</dbReference>
<keyword evidence="10" id="KW-1185">Reference proteome</keyword>
<comment type="caution">
    <text evidence="9">The sequence shown here is derived from an EMBL/GenBank/DDBJ whole genome shotgun (WGS) entry which is preliminary data.</text>
</comment>